<dbReference type="EMBL" id="CAFBQW010000008">
    <property type="protein sequence ID" value="CAB5060475.1"/>
    <property type="molecule type" value="Genomic_DNA"/>
</dbReference>
<evidence type="ECO:0000313" key="1">
    <source>
        <dbReference type="EMBL" id="CAB4987199.1"/>
    </source>
</evidence>
<organism evidence="2">
    <name type="scientific">freshwater metagenome</name>
    <dbReference type="NCBI Taxonomy" id="449393"/>
    <lineage>
        <taxon>unclassified sequences</taxon>
        <taxon>metagenomes</taxon>
        <taxon>ecological metagenomes</taxon>
    </lineage>
</organism>
<proteinExistence type="predicted"/>
<name>A0A6J7R7U2_9ZZZZ</name>
<evidence type="ECO:0000313" key="3">
    <source>
        <dbReference type="EMBL" id="CAB5060475.1"/>
    </source>
</evidence>
<evidence type="ECO:0000313" key="2">
    <source>
        <dbReference type="EMBL" id="CAB5024806.1"/>
    </source>
</evidence>
<dbReference type="AlphaFoldDB" id="A0A6J7R7U2"/>
<protein>
    <submittedName>
        <fullName evidence="2">Unannotated protein</fullName>
    </submittedName>
</protein>
<sequence length="111" mass="12132">MGQPVTVIEKPSSQGGVVRFEINRTLTGMGHERYLANQTIEGDRPPDELARRLFARGGIEGIHINSNLITVTLERGANTEGLVEIIGSLYTFYGEGVAVPTHADFGYVEEE</sequence>
<dbReference type="EMBL" id="CAFBPW010000008">
    <property type="protein sequence ID" value="CAB5024806.1"/>
    <property type="molecule type" value="Genomic_DNA"/>
</dbReference>
<dbReference type="Gene3D" id="3.30.1370.70">
    <property type="entry name" value="Scaffold protein Nfu/NifU, N-terminal domain"/>
    <property type="match status" value="1"/>
</dbReference>
<dbReference type="EMBL" id="CAFBOG010000140">
    <property type="protein sequence ID" value="CAB4987199.1"/>
    <property type="molecule type" value="Genomic_DNA"/>
</dbReference>
<gene>
    <name evidence="1" type="ORF">UFOPK3914_01390</name>
    <name evidence="2" type="ORF">UFOPK4173_00143</name>
    <name evidence="3" type="ORF">UFOPK4354_00143</name>
</gene>
<reference evidence="2" key="1">
    <citation type="submission" date="2020-05" db="EMBL/GenBank/DDBJ databases">
        <authorList>
            <person name="Chiriac C."/>
            <person name="Salcher M."/>
            <person name="Ghai R."/>
            <person name="Kavagutti S V."/>
        </authorList>
    </citation>
    <scope>NUCLEOTIDE SEQUENCE</scope>
</reference>
<dbReference type="InterPro" id="IPR036498">
    <property type="entry name" value="Nfu/NifU_N_sf"/>
</dbReference>
<dbReference type="SUPFAM" id="SSF110836">
    <property type="entry name" value="Hypothetical protein SAV1430"/>
    <property type="match status" value="1"/>
</dbReference>
<accession>A0A6J7R7U2</accession>